<comment type="subcellular location">
    <subcellularLocation>
        <location evidence="1">Membrane</location>
        <topology evidence="1">Multi-pass membrane protein</topology>
    </subcellularLocation>
</comment>
<keyword evidence="3 6" id="KW-1133">Transmembrane helix</keyword>
<evidence type="ECO:0000313" key="8">
    <source>
        <dbReference type="Proteomes" id="UP001385951"/>
    </source>
</evidence>
<feature type="transmembrane region" description="Helical" evidence="6">
    <location>
        <begin position="6"/>
        <end position="29"/>
    </location>
</feature>
<dbReference type="EMBL" id="JASBNA010000001">
    <property type="protein sequence ID" value="KAK7696083.1"/>
    <property type="molecule type" value="Genomic_DNA"/>
</dbReference>
<keyword evidence="2 6" id="KW-0812">Transmembrane</keyword>
<evidence type="ECO:0000256" key="5">
    <source>
        <dbReference type="SAM" id="MobiDB-lite"/>
    </source>
</evidence>
<dbReference type="GO" id="GO:0016020">
    <property type="term" value="C:membrane"/>
    <property type="evidence" value="ECO:0007669"/>
    <property type="project" value="UniProtKB-SubCell"/>
</dbReference>
<dbReference type="PANTHER" id="PTHR31274">
    <property type="entry name" value="PROTEIN ECM3"/>
    <property type="match status" value="1"/>
</dbReference>
<evidence type="ECO:0008006" key="9">
    <source>
        <dbReference type="Google" id="ProtNLM"/>
    </source>
</evidence>
<feature type="transmembrane region" description="Helical" evidence="6">
    <location>
        <begin position="102"/>
        <end position="127"/>
    </location>
</feature>
<dbReference type="InterPro" id="IPR004776">
    <property type="entry name" value="Mem_transp_PIN-like"/>
</dbReference>
<name>A0AAW0GRR3_9APHY</name>
<comment type="caution">
    <text evidence="7">The sequence shown here is derived from an EMBL/GenBank/DDBJ whole genome shotgun (WGS) entry which is preliminary data.</text>
</comment>
<feature type="transmembrane region" description="Helical" evidence="6">
    <location>
        <begin position="298"/>
        <end position="321"/>
    </location>
</feature>
<feature type="transmembrane region" description="Helical" evidence="6">
    <location>
        <begin position="139"/>
        <end position="159"/>
    </location>
</feature>
<feature type="transmembrane region" description="Helical" evidence="6">
    <location>
        <begin position="70"/>
        <end position="90"/>
    </location>
</feature>
<feature type="transmembrane region" description="Helical" evidence="6">
    <location>
        <begin position="41"/>
        <end position="64"/>
    </location>
</feature>
<organism evidence="7 8">
    <name type="scientific">Cerrena zonata</name>
    <dbReference type="NCBI Taxonomy" id="2478898"/>
    <lineage>
        <taxon>Eukaryota</taxon>
        <taxon>Fungi</taxon>
        <taxon>Dikarya</taxon>
        <taxon>Basidiomycota</taxon>
        <taxon>Agaricomycotina</taxon>
        <taxon>Agaricomycetes</taxon>
        <taxon>Polyporales</taxon>
        <taxon>Cerrenaceae</taxon>
        <taxon>Cerrena</taxon>
    </lineage>
</organism>
<sequence>MPSAGFLIYSGVMPLLKTFLSIIIGYVLARMELFPKASSKGASQVTMNVALPLLIFSNIVPAFTPQNISAIGPMFLLAYIYQAFGFLLGLVIREIFYVPRNFWQGIVVMSGLSNWGNLPNAIVLSVAAQAPFDPATDPALGVSFVAIFIVAYHLTFWVGGAAHSLSWDYLPHVPQGEAAEVHLSWNQKPIGSLVSRYILKQSNPVMSSSSQCTITQDDKEKALETTPFDSTVQLKSENPNHQLNTIIQTSIECYATPSPSPTDSATNSPANTPDHDKTVVSSPLSVARRILQTLSSMITPITIALIVSLPIAVIQPLKALFVDVSDIGGPQFKGPDGRPPLAFLIDTADFIGALAVPLALILLGASFARLSVPRPFSRLPLMAMAAVAVAKMVIMPVIGVLVVKAMIKRGLIHNDLKVEKFVAMLLSGSPSAVNQLIVASLYSPDGNVDTLAAFLLVQYIFMFISSSALTAVAILLS</sequence>
<dbReference type="Proteomes" id="UP001385951">
    <property type="component" value="Unassembled WGS sequence"/>
</dbReference>
<feature type="transmembrane region" description="Helical" evidence="6">
    <location>
        <begin position="379"/>
        <end position="407"/>
    </location>
</feature>
<dbReference type="InterPro" id="IPR040254">
    <property type="entry name" value="Ecm3-like"/>
</dbReference>
<proteinExistence type="predicted"/>
<feature type="transmembrane region" description="Helical" evidence="6">
    <location>
        <begin position="341"/>
        <end position="367"/>
    </location>
</feature>
<accession>A0AAW0GRR3</accession>
<protein>
    <recommendedName>
        <fullName evidence="9">Auxin efflux carrier</fullName>
    </recommendedName>
</protein>
<evidence type="ECO:0000256" key="1">
    <source>
        <dbReference type="ARBA" id="ARBA00004141"/>
    </source>
</evidence>
<feature type="compositionally biased region" description="Polar residues" evidence="5">
    <location>
        <begin position="261"/>
        <end position="271"/>
    </location>
</feature>
<dbReference type="PANTHER" id="PTHR31274:SF1">
    <property type="entry name" value="AGL149CP"/>
    <property type="match status" value="1"/>
</dbReference>
<evidence type="ECO:0000313" key="7">
    <source>
        <dbReference type="EMBL" id="KAK7696083.1"/>
    </source>
</evidence>
<feature type="region of interest" description="Disordered" evidence="5">
    <location>
        <begin position="256"/>
        <end position="279"/>
    </location>
</feature>
<feature type="transmembrane region" description="Helical" evidence="6">
    <location>
        <begin position="451"/>
        <end position="476"/>
    </location>
</feature>
<evidence type="ECO:0000256" key="3">
    <source>
        <dbReference type="ARBA" id="ARBA00022989"/>
    </source>
</evidence>
<evidence type="ECO:0000256" key="4">
    <source>
        <dbReference type="ARBA" id="ARBA00023136"/>
    </source>
</evidence>
<dbReference type="GO" id="GO:0055085">
    <property type="term" value="P:transmembrane transport"/>
    <property type="evidence" value="ECO:0007669"/>
    <property type="project" value="InterPro"/>
</dbReference>
<dbReference type="AlphaFoldDB" id="A0AAW0GRR3"/>
<keyword evidence="8" id="KW-1185">Reference proteome</keyword>
<gene>
    <name evidence="7" type="ORF">QCA50_000726</name>
</gene>
<keyword evidence="4 6" id="KW-0472">Membrane</keyword>
<evidence type="ECO:0000256" key="6">
    <source>
        <dbReference type="SAM" id="Phobius"/>
    </source>
</evidence>
<reference evidence="7 8" key="1">
    <citation type="submission" date="2022-09" db="EMBL/GenBank/DDBJ databases">
        <authorList>
            <person name="Palmer J.M."/>
        </authorList>
    </citation>
    <scope>NUCLEOTIDE SEQUENCE [LARGE SCALE GENOMIC DNA]</scope>
    <source>
        <strain evidence="7 8">DSM 7382</strain>
    </source>
</reference>
<evidence type="ECO:0000256" key="2">
    <source>
        <dbReference type="ARBA" id="ARBA00022692"/>
    </source>
</evidence>
<dbReference type="Pfam" id="PF03547">
    <property type="entry name" value="Mem_trans"/>
    <property type="match status" value="1"/>
</dbReference>